<name>A0ABS5XXT0_9MICO</name>
<reference evidence="1 2" key="1">
    <citation type="submission" date="2021-03" db="EMBL/GenBank/DDBJ databases">
        <title>Microbacterium pauli sp. nov., isolated from microfiltered milk.</title>
        <authorList>
            <person name="Bellassi P."/>
            <person name="Fontana A."/>
            <person name="Callegari M.L."/>
            <person name="Lorenzo M."/>
            <person name="Cappa F."/>
        </authorList>
    </citation>
    <scope>NUCLEOTIDE SEQUENCE [LARGE SCALE GENOMIC DNA]</scope>
    <source>
        <strain evidence="1 2">DSM 18909</strain>
    </source>
</reference>
<comment type="caution">
    <text evidence="1">The sequence shown here is derived from an EMBL/GenBank/DDBJ whole genome shotgun (WGS) entry which is preliminary data.</text>
</comment>
<sequence>MTVIPTLSPRLILPPGWQYLPVAADNAPTVHRTFASVRTLGPRDSITPFARELERALQAQLDEAFRAGAFAVALPLGRPWEVPVSTSIAFSAVSPGTGAPSLPTVGEPVDTDAGAARRHIVDAVIPDGAAPGELVLLRTLDYTWVHGEGYLVAFASITGDADPDYAPVTDALTLLLTTMLDAVTFDPAGTHTDTDRPEARP</sequence>
<dbReference type="Proteomes" id="UP000740605">
    <property type="component" value="Unassembled WGS sequence"/>
</dbReference>
<evidence type="ECO:0000313" key="1">
    <source>
        <dbReference type="EMBL" id="MBT8799350.1"/>
    </source>
</evidence>
<gene>
    <name evidence="1" type="ORF">J0P97_14925</name>
</gene>
<accession>A0ABS5XXT0</accession>
<evidence type="ECO:0000313" key="2">
    <source>
        <dbReference type="Proteomes" id="UP000740605"/>
    </source>
</evidence>
<keyword evidence="2" id="KW-1185">Reference proteome</keyword>
<protein>
    <submittedName>
        <fullName evidence="1">Uncharacterized protein</fullName>
    </submittedName>
</protein>
<proteinExistence type="predicted"/>
<dbReference type="RefSeq" id="WP_215488583.1">
    <property type="nucleotide sequence ID" value="NZ_BAAAPJ010000002.1"/>
</dbReference>
<organism evidence="1 2">
    <name type="scientific">Microbacterium flavum</name>
    <dbReference type="NCBI Taxonomy" id="415216"/>
    <lineage>
        <taxon>Bacteria</taxon>
        <taxon>Bacillati</taxon>
        <taxon>Actinomycetota</taxon>
        <taxon>Actinomycetes</taxon>
        <taxon>Micrococcales</taxon>
        <taxon>Microbacteriaceae</taxon>
        <taxon>Microbacterium</taxon>
    </lineage>
</organism>
<dbReference type="EMBL" id="JAFLHG010000018">
    <property type="protein sequence ID" value="MBT8799350.1"/>
    <property type="molecule type" value="Genomic_DNA"/>
</dbReference>